<feature type="coiled-coil region" evidence="1">
    <location>
        <begin position="20"/>
        <end position="54"/>
    </location>
</feature>
<dbReference type="PATRIC" id="fig|1126211.3.peg.1058"/>
<organism evidence="2 3">
    <name type="scientific">Bacillus amyloliquefaciens (strain Y2)</name>
    <name type="common">Bacillus amyloliquefaciens subsp. plantarum (strain B9601-Y2)</name>
    <dbReference type="NCBI Taxonomy" id="1155777"/>
    <lineage>
        <taxon>Bacteria</taxon>
        <taxon>Bacillati</taxon>
        <taxon>Bacillota</taxon>
        <taxon>Bacilli</taxon>
        <taxon>Bacillales</taxon>
        <taxon>Bacillaceae</taxon>
        <taxon>Bacillus</taxon>
        <taxon>Bacillus amyloliquefaciens group</taxon>
    </lineage>
</organism>
<keyword evidence="1" id="KW-0175">Coiled coil</keyword>
<evidence type="ECO:0000313" key="2">
    <source>
        <dbReference type="EMBL" id="AFJ61148.1"/>
    </source>
</evidence>
<accession>I2C3C4</accession>
<dbReference type="AlphaFoldDB" id="I2C3C4"/>
<gene>
    <name evidence="2" type="primary">gerPC</name>
    <name evidence="2" type="ORF">MUS_1119</name>
</gene>
<proteinExistence type="predicted"/>
<protein>
    <submittedName>
        <fullName evidence="2">Spore germination protein PC</fullName>
    </submittedName>
</protein>
<dbReference type="InterPro" id="IPR019673">
    <property type="entry name" value="Spore_germination_GerPC"/>
</dbReference>
<evidence type="ECO:0000256" key="1">
    <source>
        <dbReference type="SAM" id="Coils"/>
    </source>
</evidence>
<reference evidence="2 3" key="1">
    <citation type="journal article" date="2012" name="J. Biotechnol.">
        <title>Genome sequence of the plant growth promoting strain Bacillus amyloliquefaciens subsp. plantarum B9601-Y2 and expression of mersacidin and other secondary metabolites.</title>
        <authorList>
            <person name="He P."/>
            <person name="Hao K."/>
            <person name="Blom J."/>
            <person name="Ruckert C."/>
            <person name="Vater J."/>
            <person name="Mao Z."/>
            <person name="Wu Y."/>
            <person name="Hou M."/>
            <person name="He P."/>
            <person name="He Y."/>
            <person name="Borriss R."/>
        </authorList>
    </citation>
    <scope>NUCLEOTIDE SEQUENCE [LARGE SCALE GENOMIC DNA]</scope>
    <source>
        <strain evidence="2">Y2</strain>
    </source>
</reference>
<dbReference type="Proteomes" id="UP000002878">
    <property type="component" value="Chromosome"/>
</dbReference>
<dbReference type="KEGG" id="bqy:MUS_1119"/>
<name>I2C3C4_BACAY</name>
<dbReference type="Pfam" id="PF10737">
    <property type="entry name" value="GerPC"/>
    <property type="match status" value="1"/>
</dbReference>
<dbReference type="HOGENOM" id="CLU_072306_0_0_9"/>
<sequence>MKETRREVNVMYDQSVSSYLQNLNSFVQQQAQQIQELERQLKEFQNEISTLKQQPSTRIDRLEYKFDQLKIERLEGTLNIGLNPTDPNAVQNFEVGQTSPQVGMMQQEQAGQQMQQIRQNVDMYLNEEIPALLEKLETQYESRLDEANKYHIIEDIRKQMDSRIQYYLSHVPKEENTAPAQYAEQIAEHVKRDIVRAVEHFIKHIPGEMKGDDPS</sequence>
<dbReference type="Gene3D" id="1.20.5.300">
    <property type="match status" value="1"/>
</dbReference>
<dbReference type="EMBL" id="CP003332">
    <property type="protein sequence ID" value="AFJ61148.1"/>
    <property type="molecule type" value="Genomic_DNA"/>
</dbReference>
<evidence type="ECO:0000313" key="3">
    <source>
        <dbReference type="Proteomes" id="UP000002878"/>
    </source>
</evidence>